<keyword evidence="7 11" id="KW-0675">Receptor</keyword>
<keyword evidence="8" id="KW-0325">Glycoprotein</keyword>
<evidence type="ECO:0000256" key="7">
    <source>
        <dbReference type="ARBA" id="ARBA00023170"/>
    </source>
</evidence>
<dbReference type="GO" id="GO:0005886">
    <property type="term" value="C:plasma membrane"/>
    <property type="evidence" value="ECO:0007669"/>
    <property type="project" value="TreeGrafter"/>
</dbReference>
<dbReference type="InterPro" id="IPR017452">
    <property type="entry name" value="GPCR_Rhodpsn_7TM"/>
</dbReference>
<protein>
    <submittedName>
        <fullName evidence="12">Neuropeptide FF receptor 2</fullName>
    </submittedName>
</protein>
<evidence type="ECO:0000256" key="4">
    <source>
        <dbReference type="ARBA" id="ARBA00023040"/>
    </source>
</evidence>
<dbReference type="PANTHER" id="PTHR45695">
    <property type="entry name" value="LEUCOKININ RECEPTOR-RELATED"/>
    <property type="match status" value="1"/>
</dbReference>
<sequence length="281" mass="31045">MANESEIYNTTSVNPTSGGLTNGSEAQIPVAEPQALRVIRILLYVVIFFIGTIGNVLVLLVVYKTPSLRSVTGYMIANLAVADLMVALFCLPVTLVYMELKTWPFGYAMCKILPFVQSISVMGSVGTLTVISIDRYRCIVNTFASRLSMGVLRKLVCLIWSVAVVPALPLLGVNTLHEYSPKSIQCMEKWPKLKYQTIYSTVSFALTYAIPLTIMCLLYVKIAIALNKVVREGGNREGFTNQKKKDKVLRMLLALVIAYATCFLPNHVIVLWVEYGDGGSN</sequence>
<dbReference type="InterPro" id="IPR000276">
    <property type="entry name" value="GPCR_Rhodpsn"/>
</dbReference>
<dbReference type="SUPFAM" id="SSF81321">
    <property type="entry name" value="Family A G protein-coupled receptor-like"/>
    <property type="match status" value="1"/>
</dbReference>
<comment type="subcellular location">
    <subcellularLocation>
        <location evidence="1">Membrane</location>
        <topology evidence="1">Multi-pass membrane protein</topology>
    </subcellularLocation>
</comment>
<dbReference type="PROSITE" id="PS50262">
    <property type="entry name" value="G_PROTEIN_RECEP_F1_2"/>
    <property type="match status" value="1"/>
</dbReference>
<name>A0A7D9LTH3_PARCT</name>
<organism evidence="12 13">
    <name type="scientific">Paramuricea clavata</name>
    <name type="common">Red gorgonian</name>
    <name type="synonym">Violescent sea-whip</name>
    <dbReference type="NCBI Taxonomy" id="317549"/>
    <lineage>
        <taxon>Eukaryota</taxon>
        <taxon>Metazoa</taxon>
        <taxon>Cnidaria</taxon>
        <taxon>Anthozoa</taxon>
        <taxon>Octocorallia</taxon>
        <taxon>Malacalcyonacea</taxon>
        <taxon>Plexauridae</taxon>
        <taxon>Paramuricea</taxon>
    </lineage>
</organism>
<evidence type="ECO:0000256" key="11">
    <source>
        <dbReference type="RuleBase" id="RU000688"/>
    </source>
</evidence>
<evidence type="ECO:0000256" key="2">
    <source>
        <dbReference type="ARBA" id="ARBA00022692"/>
    </source>
</evidence>
<comment type="function">
    <text evidence="10">Receptor for NPAF (A-18-F-amide) and NPFF (F-8-F-amide) neuropeptides, also known as morphine-modulating peptides. Can also be activated by a variety of naturally occurring or synthetic FMRF-amide like ligands. This receptor mediates its action by association with G proteins that activate a phosphatidylinositol-calcium second messenger system.</text>
</comment>
<accession>A0A7D9LTH3</accession>
<reference evidence="12" key="1">
    <citation type="submission" date="2020-04" db="EMBL/GenBank/DDBJ databases">
        <authorList>
            <person name="Alioto T."/>
            <person name="Alioto T."/>
            <person name="Gomez Garrido J."/>
        </authorList>
    </citation>
    <scope>NUCLEOTIDE SEQUENCE</scope>
    <source>
        <strain evidence="12">A484AB</strain>
    </source>
</reference>
<gene>
    <name evidence="12" type="ORF">PACLA_8A089408</name>
</gene>
<dbReference type="InterPro" id="IPR005395">
    <property type="entry name" value="NPFF_rcpt"/>
</dbReference>
<keyword evidence="13" id="KW-1185">Reference proteome</keyword>
<dbReference type="PRINTS" id="PR00237">
    <property type="entry name" value="GPCRRHODOPSN"/>
</dbReference>
<evidence type="ECO:0000256" key="6">
    <source>
        <dbReference type="ARBA" id="ARBA00023157"/>
    </source>
</evidence>
<comment type="similarity">
    <text evidence="11">Belongs to the G-protein coupled receptor 1 family.</text>
</comment>
<dbReference type="Proteomes" id="UP001152795">
    <property type="component" value="Unassembled WGS sequence"/>
</dbReference>
<dbReference type="Gene3D" id="1.20.1070.10">
    <property type="entry name" value="Rhodopsin 7-helix transmembrane proteins"/>
    <property type="match status" value="1"/>
</dbReference>
<evidence type="ECO:0000313" key="12">
    <source>
        <dbReference type="EMBL" id="CAB4039215.1"/>
    </source>
</evidence>
<evidence type="ECO:0000256" key="9">
    <source>
        <dbReference type="ARBA" id="ARBA00023224"/>
    </source>
</evidence>
<evidence type="ECO:0000256" key="5">
    <source>
        <dbReference type="ARBA" id="ARBA00023136"/>
    </source>
</evidence>
<dbReference type="PRINTS" id="PR01570">
    <property type="entry name" value="NPFFRECEPTOR"/>
</dbReference>
<proteinExistence type="inferred from homology"/>
<dbReference type="EMBL" id="CACRXK020025077">
    <property type="protein sequence ID" value="CAB4039215.1"/>
    <property type="molecule type" value="Genomic_DNA"/>
</dbReference>
<feature type="non-terminal residue" evidence="12">
    <location>
        <position position="1"/>
    </location>
</feature>
<dbReference type="OrthoDB" id="5975505at2759"/>
<comment type="caution">
    <text evidence="12">The sequence shown here is derived from an EMBL/GenBank/DDBJ whole genome shotgun (WGS) entry which is preliminary data.</text>
</comment>
<keyword evidence="6" id="KW-1015">Disulfide bond</keyword>
<evidence type="ECO:0000256" key="3">
    <source>
        <dbReference type="ARBA" id="ARBA00022989"/>
    </source>
</evidence>
<keyword evidence="3" id="KW-1133">Transmembrane helix</keyword>
<dbReference type="SMART" id="SM01381">
    <property type="entry name" value="7TM_GPCR_Srsx"/>
    <property type="match status" value="1"/>
</dbReference>
<dbReference type="Pfam" id="PF00001">
    <property type="entry name" value="7tm_1"/>
    <property type="match status" value="1"/>
</dbReference>
<keyword evidence="9 11" id="KW-0807">Transducer</keyword>
<evidence type="ECO:0000256" key="1">
    <source>
        <dbReference type="ARBA" id="ARBA00004141"/>
    </source>
</evidence>
<dbReference type="PROSITE" id="PS00237">
    <property type="entry name" value="G_PROTEIN_RECEP_F1_1"/>
    <property type="match status" value="1"/>
</dbReference>
<dbReference type="AlphaFoldDB" id="A0A7D9LTH3"/>
<evidence type="ECO:0000256" key="10">
    <source>
        <dbReference type="ARBA" id="ARBA00025478"/>
    </source>
</evidence>
<keyword evidence="2 11" id="KW-0812">Transmembrane</keyword>
<evidence type="ECO:0000256" key="8">
    <source>
        <dbReference type="ARBA" id="ARBA00023180"/>
    </source>
</evidence>
<dbReference type="PANTHER" id="PTHR45695:SF9">
    <property type="entry name" value="LEUCOKININ RECEPTOR"/>
    <property type="match status" value="1"/>
</dbReference>
<keyword evidence="4 11" id="KW-0297">G-protein coupled receptor</keyword>
<evidence type="ECO:0000313" key="13">
    <source>
        <dbReference type="Proteomes" id="UP001152795"/>
    </source>
</evidence>
<dbReference type="GO" id="GO:0008188">
    <property type="term" value="F:neuropeptide receptor activity"/>
    <property type="evidence" value="ECO:0007669"/>
    <property type="project" value="InterPro"/>
</dbReference>
<keyword evidence="5" id="KW-0472">Membrane</keyword>